<evidence type="ECO:0000259" key="7">
    <source>
        <dbReference type="PROSITE" id="PS50011"/>
    </source>
</evidence>
<organism evidence="9 10">
    <name type="scientific">Halopseudomonas oceani</name>
    <dbReference type="NCBI Taxonomy" id="1708783"/>
    <lineage>
        <taxon>Bacteria</taxon>
        <taxon>Pseudomonadati</taxon>
        <taxon>Pseudomonadota</taxon>
        <taxon>Gammaproteobacteria</taxon>
        <taxon>Pseudomonadales</taxon>
        <taxon>Pseudomonadaceae</taxon>
        <taxon>Halopseudomonas</taxon>
    </lineage>
</organism>
<feature type="domain" description="PPM-type phosphatase" evidence="8">
    <location>
        <begin position="32"/>
        <end position="262"/>
    </location>
</feature>
<dbReference type="SMART" id="SM00332">
    <property type="entry name" value="PP2Cc"/>
    <property type="match status" value="1"/>
</dbReference>
<feature type="domain" description="Protein kinase" evidence="7">
    <location>
        <begin position="295"/>
        <end position="559"/>
    </location>
</feature>
<dbReference type="RefSeq" id="WP_104737733.1">
    <property type="nucleotide sequence ID" value="NZ_BMHR01000003.1"/>
</dbReference>
<evidence type="ECO:0000256" key="2">
    <source>
        <dbReference type="ARBA" id="ARBA00022679"/>
    </source>
</evidence>
<dbReference type="PROSITE" id="PS50011">
    <property type="entry name" value="PROTEIN_KINASE_DOM"/>
    <property type="match status" value="1"/>
</dbReference>
<keyword evidence="10" id="KW-1185">Reference proteome</keyword>
<evidence type="ECO:0000256" key="3">
    <source>
        <dbReference type="ARBA" id="ARBA00022741"/>
    </source>
</evidence>
<dbReference type="InterPro" id="IPR000719">
    <property type="entry name" value="Prot_kinase_dom"/>
</dbReference>
<evidence type="ECO:0000259" key="8">
    <source>
        <dbReference type="PROSITE" id="PS51746"/>
    </source>
</evidence>
<dbReference type="PROSITE" id="PS51746">
    <property type="entry name" value="PPM_2"/>
    <property type="match status" value="1"/>
</dbReference>
<dbReference type="SUPFAM" id="SSF81606">
    <property type="entry name" value="PP2C-like"/>
    <property type="match status" value="1"/>
</dbReference>
<dbReference type="InterPro" id="IPR008266">
    <property type="entry name" value="Tyr_kinase_AS"/>
</dbReference>
<keyword evidence="6" id="KW-0812">Transmembrane</keyword>
<evidence type="ECO:0000313" key="10">
    <source>
        <dbReference type="Proteomes" id="UP000243451"/>
    </source>
</evidence>
<reference evidence="9 10" key="1">
    <citation type="submission" date="2018-01" db="EMBL/GenBank/DDBJ databases">
        <title>Draft genome of the type strain Pseudomonas oceani DSM 100277 isolated from the deep water in Okinawa trough, northwestern Pacific Ocean.</title>
        <authorList>
            <person name="Gomila M."/>
            <person name="Mulet M."/>
            <person name="Garcia-Valdes E."/>
            <person name="Lalucat J."/>
        </authorList>
    </citation>
    <scope>NUCLEOTIDE SEQUENCE [LARGE SCALE GENOMIC DNA]</scope>
    <source>
        <strain evidence="9 10">DSM 100277</strain>
    </source>
</reference>
<dbReference type="InterPro" id="IPR011009">
    <property type="entry name" value="Kinase-like_dom_sf"/>
</dbReference>
<keyword evidence="1" id="KW-0723">Serine/threonine-protein kinase</keyword>
<sequence length="595" mass="65868">MSAPHRPARSEAVLRESIADRAGPVVTTLRLTLGQCSRAGRKAVNQDHCAARIPDGPQLAAKGAVLALADGISSSAVSQEAAQAAVNGFVQDYYCTADPWSVKQAGERVISALNSWLHAQGRRSQYRYDRDRGYVCTFSALVIKSTTAHLFHVGDARIYRVHRRSLEQLTVDHRVWLGEQSQLTRALGISDGVDIDYQTLALEPDEVLLMATDGVYEFIDPARVSELVEACNGDLQQAADALVAEALANGSDDNLTVQLLRIDSLPNGQAAELHRQFADLPLPPVLEPGKVIDGLRVIRQLHVSARSHVYLVQEQVSGTQLVLKALSVEQQHDRAQLERLLTEEWIARRIDSPHVMKAALAGRPRTCLYCLCEYIEGQTLAQWMRDNPQPPLERVRDIVEQIARGLRAFHRLEMLHQDLRPANVMIDPNGCVRLIDFGAVRVAGLLEAGVQHPCERLGTAQYSAPEYFLGEQGSVRSDQFSLAVIAYQLLCGGLPYGAELARAQSRAAQHRLRYRSVLGPQRSLPAWLDPVLRRALSLDPYKRFDDLSELVFELRQPSAAMLAVGRAPLLERNPVLFWQLTSLGLGLALLFSLLR</sequence>
<dbReference type="GO" id="GO:0005524">
    <property type="term" value="F:ATP binding"/>
    <property type="evidence" value="ECO:0007669"/>
    <property type="project" value="UniProtKB-KW"/>
</dbReference>
<dbReference type="GO" id="GO:0004674">
    <property type="term" value="F:protein serine/threonine kinase activity"/>
    <property type="evidence" value="ECO:0007669"/>
    <property type="project" value="UniProtKB-KW"/>
</dbReference>
<name>A0A2P4EXF8_9GAMM</name>
<dbReference type="Pfam" id="PF00069">
    <property type="entry name" value="Pkinase"/>
    <property type="match status" value="1"/>
</dbReference>
<dbReference type="AlphaFoldDB" id="A0A2P4EXF8"/>
<keyword evidence="6" id="KW-0472">Membrane</keyword>
<dbReference type="CDD" id="cd14014">
    <property type="entry name" value="STKc_PknB_like"/>
    <property type="match status" value="1"/>
</dbReference>
<dbReference type="Gene3D" id="3.30.200.20">
    <property type="entry name" value="Phosphorylase Kinase, domain 1"/>
    <property type="match status" value="1"/>
</dbReference>
<dbReference type="InterPro" id="IPR036457">
    <property type="entry name" value="PPM-type-like_dom_sf"/>
</dbReference>
<dbReference type="Gene3D" id="1.10.510.10">
    <property type="entry name" value="Transferase(Phosphotransferase) domain 1"/>
    <property type="match status" value="1"/>
</dbReference>
<keyword evidence="5" id="KW-0067">ATP-binding</keyword>
<feature type="transmembrane region" description="Helical" evidence="6">
    <location>
        <begin position="576"/>
        <end position="594"/>
    </location>
</feature>
<dbReference type="OrthoDB" id="9801841at2"/>
<evidence type="ECO:0000256" key="1">
    <source>
        <dbReference type="ARBA" id="ARBA00022527"/>
    </source>
</evidence>
<evidence type="ECO:0000256" key="6">
    <source>
        <dbReference type="SAM" id="Phobius"/>
    </source>
</evidence>
<keyword evidence="2" id="KW-0808">Transferase</keyword>
<accession>A0A2P4EXF8</accession>
<proteinExistence type="predicted"/>
<keyword evidence="4 9" id="KW-0418">Kinase</keyword>
<dbReference type="Pfam" id="PF13672">
    <property type="entry name" value="PP2C_2"/>
    <property type="match status" value="1"/>
</dbReference>
<evidence type="ECO:0000313" key="9">
    <source>
        <dbReference type="EMBL" id="POB04689.1"/>
    </source>
</evidence>
<gene>
    <name evidence="9" type="ORF">C1949_06910</name>
</gene>
<dbReference type="SUPFAM" id="SSF56112">
    <property type="entry name" value="Protein kinase-like (PK-like)"/>
    <property type="match status" value="1"/>
</dbReference>
<evidence type="ECO:0000256" key="4">
    <source>
        <dbReference type="ARBA" id="ARBA00022777"/>
    </source>
</evidence>
<dbReference type="InterPro" id="IPR001932">
    <property type="entry name" value="PPM-type_phosphatase-like_dom"/>
</dbReference>
<dbReference type="Gene3D" id="3.60.40.10">
    <property type="entry name" value="PPM-type phosphatase domain"/>
    <property type="match status" value="1"/>
</dbReference>
<dbReference type="PANTHER" id="PTHR24351">
    <property type="entry name" value="RIBOSOMAL PROTEIN S6 KINASE"/>
    <property type="match status" value="1"/>
</dbReference>
<dbReference type="CDD" id="cd00143">
    <property type="entry name" value="PP2Cc"/>
    <property type="match status" value="1"/>
</dbReference>
<comment type="caution">
    <text evidence="9">The sequence shown here is derived from an EMBL/GenBank/DDBJ whole genome shotgun (WGS) entry which is preliminary data.</text>
</comment>
<keyword evidence="3" id="KW-0547">Nucleotide-binding</keyword>
<protein>
    <submittedName>
        <fullName evidence="9">Protein kinase</fullName>
    </submittedName>
</protein>
<keyword evidence="6" id="KW-1133">Transmembrane helix</keyword>
<dbReference type="Proteomes" id="UP000243451">
    <property type="component" value="Unassembled WGS sequence"/>
</dbReference>
<evidence type="ECO:0000256" key="5">
    <source>
        <dbReference type="ARBA" id="ARBA00022840"/>
    </source>
</evidence>
<dbReference type="SMART" id="SM00331">
    <property type="entry name" value="PP2C_SIG"/>
    <property type="match status" value="1"/>
</dbReference>
<dbReference type="EMBL" id="PPSK01000004">
    <property type="protein sequence ID" value="POB04689.1"/>
    <property type="molecule type" value="Genomic_DNA"/>
</dbReference>
<dbReference type="PROSITE" id="PS00109">
    <property type="entry name" value="PROTEIN_KINASE_TYR"/>
    <property type="match status" value="1"/>
</dbReference>